<reference evidence="2 3" key="1">
    <citation type="journal article" date="2016" name="PLoS ONE">
        <title>Complete Genome Sequence and Comparative Genomics of a Novel Myxobacterium Myxococcus hansupus.</title>
        <authorList>
            <person name="Sharma G."/>
            <person name="Narwani T."/>
            <person name="Subramanian S."/>
        </authorList>
    </citation>
    <scope>NUCLEOTIDE SEQUENCE [LARGE SCALE GENOMIC DNA]</scope>
    <source>
        <strain evidence="3">mixupus</strain>
    </source>
</reference>
<feature type="chain" id="PRO_5005212248" evidence="1">
    <location>
        <begin position="26"/>
        <end position="170"/>
    </location>
</feature>
<dbReference type="STRING" id="1297742.A176_006071"/>
<accession>A0A0H4X1Z5</accession>
<sequence length="170" mass="17659">MKTSLSLVSKSVAVFAALSTLPAMAGTATYSGSLCTSVSGFAAPTIFRSGRLINSDTSPMEVVCPIQRNVSAPYFNETLSISVTALDPHLTENVCCTATVAEKDGTALASAAACSNWGAHTTNHNTFSISVPSVFANLNGFVSLRCELPGQYVNGSTSHRSVLASFVVTE</sequence>
<keyword evidence="1" id="KW-0732">Signal</keyword>
<dbReference type="OrthoDB" id="5382939at2"/>
<dbReference type="AlphaFoldDB" id="A0A0H4X1Z5"/>
<organism evidence="2 3">
    <name type="scientific">Pseudomyxococcus hansupus</name>
    <dbReference type="NCBI Taxonomy" id="1297742"/>
    <lineage>
        <taxon>Bacteria</taxon>
        <taxon>Pseudomonadati</taxon>
        <taxon>Myxococcota</taxon>
        <taxon>Myxococcia</taxon>
        <taxon>Myxococcales</taxon>
        <taxon>Cystobacterineae</taxon>
        <taxon>Myxococcaceae</taxon>
        <taxon>Pseudomyxococcus</taxon>
    </lineage>
</organism>
<dbReference type="PATRIC" id="fig|1297742.4.peg.6162"/>
<proteinExistence type="predicted"/>
<name>A0A0H4X1Z5_9BACT</name>
<dbReference type="Proteomes" id="UP000009026">
    <property type="component" value="Chromosome"/>
</dbReference>
<dbReference type="RefSeq" id="WP_002635663.1">
    <property type="nucleotide sequence ID" value="NZ_CP012109.1"/>
</dbReference>
<protein>
    <submittedName>
        <fullName evidence="2">Uncharacterized protein</fullName>
    </submittedName>
</protein>
<gene>
    <name evidence="2" type="ORF">A176_006071</name>
</gene>
<dbReference type="KEGG" id="mym:A176_006071"/>
<evidence type="ECO:0000313" key="3">
    <source>
        <dbReference type="Proteomes" id="UP000009026"/>
    </source>
</evidence>
<feature type="signal peptide" evidence="1">
    <location>
        <begin position="1"/>
        <end position="25"/>
    </location>
</feature>
<evidence type="ECO:0000256" key="1">
    <source>
        <dbReference type="SAM" id="SignalP"/>
    </source>
</evidence>
<dbReference type="EMBL" id="CP012109">
    <property type="protein sequence ID" value="AKQ69159.1"/>
    <property type="molecule type" value="Genomic_DNA"/>
</dbReference>
<evidence type="ECO:0000313" key="2">
    <source>
        <dbReference type="EMBL" id="AKQ69159.1"/>
    </source>
</evidence>
<keyword evidence="3" id="KW-1185">Reference proteome</keyword>